<proteinExistence type="predicted"/>
<protein>
    <submittedName>
        <fullName evidence="2">Futalosine hydrolase</fullName>
    </submittedName>
</protein>
<reference evidence="3" key="1">
    <citation type="journal article" date="2019" name="Int. J. Syst. Evol. Microbiol.">
        <title>The Global Catalogue of Microorganisms (GCM) 10K type strain sequencing project: providing services to taxonomists for standard genome sequencing and annotation.</title>
        <authorList>
            <consortium name="The Broad Institute Genomics Platform"/>
            <consortium name="The Broad Institute Genome Sequencing Center for Infectious Disease"/>
            <person name="Wu L."/>
            <person name="Ma J."/>
        </authorList>
    </citation>
    <scope>NUCLEOTIDE SEQUENCE [LARGE SCALE GENOMIC DNA]</scope>
    <source>
        <strain evidence="3">KCTC 23917</strain>
    </source>
</reference>
<dbReference type="InterPro" id="IPR035994">
    <property type="entry name" value="Nucleoside_phosphorylase_sf"/>
</dbReference>
<dbReference type="SUPFAM" id="SSF53167">
    <property type="entry name" value="Purine and uridine phosphorylases"/>
    <property type="match status" value="1"/>
</dbReference>
<dbReference type="Pfam" id="PF01048">
    <property type="entry name" value="PNP_UDP_1"/>
    <property type="match status" value="1"/>
</dbReference>
<dbReference type="PANTHER" id="PTHR46832:SF2">
    <property type="entry name" value="FUTALOSINE HYDROLASE"/>
    <property type="match status" value="1"/>
</dbReference>
<sequence length="200" mass="22279">MSCKIVVLFPTATEASLFRSDDVISIVSGVGLTCTAYATMKAIYEHRPDWLILSGIAGVFPHSGMKIGEVALVEAEVESDLGFFTKDGFVHMAHLPIDMDFERRHTLHCPHLPEDLDMRRARGISVNAAMAPFIDTTQSDLENMEGGAFFHVCLKEQQRFIELRAISNIVSTEDDQWDMMGSVAAMTEGLHRLIRHLQQG</sequence>
<dbReference type="RefSeq" id="WP_189356958.1">
    <property type="nucleotide sequence ID" value="NZ_BMYU01000004.1"/>
</dbReference>
<accession>A0ABQ2XYL0</accession>
<keyword evidence="3" id="KW-1185">Reference proteome</keyword>
<evidence type="ECO:0000313" key="2">
    <source>
        <dbReference type="EMBL" id="GGX40899.1"/>
    </source>
</evidence>
<gene>
    <name evidence="2" type="primary">mqnB</name>
    <name evidence="2" type="ORF">GCM10010946_19120</name>
</gene>
<name>A0ABQ2XYL0_9BURK</name>
<dbReference type="GO" id="GO:0016787">
    <property type="term" value="F:hydrolase activity"/>
    <property type="evidence" value="ECO:0007669"/>
    <property type="project" value="UniProtKB-KW"/>
</dbReference>
<comment type="caution">
    <text evidence="2">The sequence shown here is derived from an EMBL/GenBank/DDBJ whole genome shotgun (WGS) entry which is preliminary data.</text>
</comment>
<dbReference type="Proteomes" id="UP000653343">
    <property type="component" value="Unassembled WGS sequence"/>
</dbReference>
<dbReference type="PANTHER" id="PTHR46832">
    <property type="entry name" value="5'-METHYLTHIOADENOSINE/S-ADENOSYLHOMOCYSTEINE NUCLEOSIDASE"/>
    <property type="match status" value="1"/>
</dbReference>
<evidence type="ECO:0000313" key="3">
    <source>
        <dbReference type="Proteomes" id="UP000653343"/>
    </source>
</evidence>
<organism evidence="2 3">
    <name type="scientific">Undibacterium squillarum</name>
    <dbReference type="NCBI Taxonomy" id="1131567"/>
    <lineage>
        <taxon>Bacteria</taxon>
        <taxon>Pseudomonadati</taxon>
        <taxon>Pseudomonadota</taxon>
        <taxon>Betaproteobacteria</taxon>
        <taxon>Burkholderiales</taxon>
        <taxon>Oxalobacteraceae</taxon>
        <taxon>Undibacterium</taxon>
    </lineage>
</organism>
<evidence type="ECO:0000259" key="1">
    <source>
        <dbReference type="Pfam" id="PF01048"/>
    </source>
</evidence>
<dbReference type="InterPro" id="IPR000845">
    <property type="entry name" value="Nucleoside_phosphorylase_d"/>
</dbReference>
<keyword evidence="2" id="KW-0378">Hydrolase</keyword>
<dbReference type="Gene3D" id="3.40.50.1580">
    <property type="entry name" value="Nucleoside phosphorylase domain"/>
    <property type="match status" value="1"/>
</dbReference>
<dbReference type="EMBL" id="BMYU01000004">
    <property type="protein sequence ID" value="GGX40899.1"/>
    <property type="molecule type" value="Genomic_DNA"/>
</dbReference>
<feature type="domain" description="Nucleoside phosphorylase" evidence="1">
    <location>
        <begin position="21"/>
        <end position="193"/>
    </location>
</feature>